<keyword evidence="8" id="KW-0547">Nucleotide-binding</keyword>
<reference evidence="16 17" key="1">
    <citation type="journal article" date="2009" name="Int. J. Syst. Evol. Microbiol.">
        <title>Paenibacillus contaminans sp. nov., isolated from a contaminated laboratory plate.</title>
        <authorList>
            <person name="Chou J.H."/>
            <person name="Lee J.H."/>
            <person name="Lin M.C."/>
            <person name="Chang P.S."/>
            <person name="Arun A.B."/>
            <person name="Young C.C."/>
            <person name="Chen W.M."/>
        </authorList>
    </citation>
    <scope>NUCLEOTIDE SEQUENCE [LARGE SCALE GENOMIC DNA]</scope>
    <source>
        <strain evidence="16 17">CKOBP-6</strain>
    </source>
</reference>
<comment type="caution">
    <text evidence="16">The sequence shown here is derived from an EMBL/GenBank/DDBJ whole genome shotgun (WGS) entry which is preliminary data.</text>
</comment>
<evidence type="ECO:0000256" key="14">
    <source>
        <dbReference type="SAM" id="Phobius"/>
    </source>
</evidence>
<feature type="transmembrane region" description="Helical" evidence="14">
    <location>
        <begin position="154"/>
        <end position="172"/>
    </location>
</feature>
<evidence type="ECO:0000256" key="12">
    <source>
        <dbReference type="ARBA" id="ARBA00023012"/>
    </source>
</evidence>
<evidence type="ECO:0000256" key="2">
    <source>
        <dbReference type="ARBA" id="ARBA00004651"/>
    </source>
</evidence>
<sequence length="594" mass="65922">MIDLLILMIERVGILLIVVFLLSRLRSFRQIINNEHGLKEKLLLIAVFGMFGIISNYTGIEIHSGVITSVGWQTEVDYDNAIANTRVLGVALGGMLGGPLVGLGCGLIAGVHRMTLGGYTAYACGFSTILAGLVTGMIGMHLRKKEKATPWRAVAIGLIMECFQMVIILAAARPFEAALELVKLISIPMIMINGFGMLLIMLIIQSILQEEERTRALQTHKALYIADQTLPFFRQGLNVRSCREVAEIILKGTNADAISITNEDQVLAHVGAGADHHIPLQSISTQLTKHVMEQGRILMASSRDEIQCDQRNCPLQAAIVLPLKVHGRTAGTLKLYFTDPSRMNRVEQELAEGLGKLFSTQLELADAELQSKLLKDAEIKALQAQVHPHFLFNAINTISVLCRTDPEKARELLLRLSVFFRSNLQGARQMLIPLHKELEHVEAYLSLEQARFPDKFTVKLDIDPSLEQVLIPPFTLQPLVENAIRHAFPKRAYKHGQVSIRAYRENDRMVLITEDNGKGIPVDLLGILGKQTVSSAEGTGTALHNIHMRIGEIYGGEADFRIESERDEGTKVIIMVPVHHNMEGEPYFEGVYSR</sequence>
<dbReference type="InterPro" id="IPR050640">
    <property type="entry name" value="Bact_2-comp_sensor_kinase"/>
</dbReference>
<gene>
    <name evidence="16" type="ORF">DQG23_15035</name>
</gene>
<dbReference type="InterPro" id="IPR036890">
    <property type="entry name" value="HATPase_C_sf"/>
</dbReference>
<feature type="transmembrane region" description="Helical" evidence="14">
    <location>
        <begin position="87"/>
        <end position="109"/>
    </location>
</feature>
<feature type="transmembrane region" description="Helical" evidence="14">
    <location>
        <begin position="42"/>
        <end position="60"/>
    </location>
</feature>
<dbReference type="GO" id="GO:0071555">
    <property type="term" value="P:cell wall organization"/>
    <property type="evidence" value="ECO:0007669"/>
    <property type="project" value="InterPro"/>
</dbReference>
<keyword evidence="12" id="KW-0902">Two-component regulatory system</keyword>
<feature type="transmembrane region" description="Helical" evidence="14">
    <location>
        <begin position="6"/>
        <end position="22"/>
    </location>
</feature>
<evidence type="ECO:0000256" key="6">
    <source>
        <dbReference type="ARBA" id="ARBA00022679"/>
    </source>
</evidence>
<proteinExistence type="predicted"/>
<dbReference type="Pfam" id="PF07694">
    <property type="entry name" value="5TM-5TMR_LYT"/>
    <property type="match status" value="1"/>
</dbReference>
<keyword evidence="11 14" id="KW-1133">Transmembrane helix</keyword>
<dbReference type="Pfam" id="PF06580">
    <property type="entry name" value="His_kinase"/>
    <property type="match status" value="1"/>
</dbReference>
<evidence type="ECO:0000256" key="8">
    <source>
        <dbReference type="ARBA" id="ARBA00022741"/>
    </source>
</evidence>
<evidence type="ECO:0000259" key="15">
    <source>
        <dbReference type="PROSITE" id="PS50109"/>
    </source>
</evidence>
<dbReference type="PROSITE" id="PS50109">
    <property type="entry name" value="HIS_KIN"/>
    <property type="match status" value="1"/>
</dbReference>
<dbReference type="PANTHER" id="PTHR34220:SF7">
    <property type="entry name" value="SENSOR HISTIDINE KINASE YPDA"/>
    <property type="match status" value="1"/>
</dbReference>
<organism evidence="16 17">
    <name type="scientific">Paenibacillus contaminans</name>
    <dbReference type="NCBI Taxonomy" id="450362"/>
    <lineage>
        <taxon>Bacteria</taxon>
        <taxon>Bacillati</taxon>
        <taxon>Bacillota</taxon>
        <taxon>Bacilli</taxon>
        <taxon>Bacillales</taxon>
        <taxon>Paenibacillaceae</taxon>
        <taxon>Paenibacillus</taxon>
    </lineage>
</organism>
<evidence type="ECO:0000256" key="11">
    <source>
        <dbReference type="ARBA" id="ARBA00022989"/>
    </source>
</evidence>
<evidence type="ECO:0000256" key="4">
    <source>
        <dbReference type="ARBA" id="ARBA00022475"/>
    </source>
</evidence>
<dbReference type="GO" id="GO:0000155">
    <property type="term" value="F:phosphorelay sensor kinase activity"/>
    <property type="evidence" value="ECO:0007669"/>
    <property type="project" value="InterPro"/>
</dbReference>
<feature type="transmembrane region" description="Helical" evidence="14">
    <location>
        <begin position="184"/>
        <end position="208"/>
    </location>
</feature>
<dbReference type="AlphaFoldDB" id="A0A329MKX7"/>
<dbReference type="EMBL" id="QMFB01000008">
    <property type="protein sequence ID" value="RAV20290.1"/>
    <property type="molecule type" value="Genomic_DNA"/>
</dbReference>
<dbReference type="Gene3D" id="1.10.1760.20">
    <property type="match status" value="1"/>
</dbReference>
<dbReference type="InterPro" id="IPR005467">
    <property type="entry name" value="His_kinase_dom"/>
</dbReference>
<keyword evidence="6" id="KW-0808">Transferase</keyword>
<dbReference type="Pfam" id="PF01590">
    <property type="entry name" value="GAF"/>
    <property type="match status" value="1"/>
</dbReference>
<dbReference type="GO" id="GO:0005886">
    <property type="term" value="C:plasma membrane"/>
    <property type="evidence" value="ECO:0007669"/>
    <property type="project" value="UniProtKB-SubCell"/>
</dbReference>
<feature type="domain" description="Histidine kinase" evidence="15">
    <location>
        <begin position="476"/>
        <end position="580"/>
    </location>
</feature>
<dbReference type="Proteomes" id="UP000250369">
    <property type="component" value="Unassembled WGS sequence"/>
</dbReference>
<dbReference type="Gene3D" id="3.30.565.10">
    <property type="entry name" value="Histidine kinase-like ATPase, C-terminal domain"/>
    <property type="match status" value="1"/>
</dbReference>
<feature type="transmembrane region" description="Helical" evidence="14">
    <location>
        <begin position="121"/>
        <end position="142"/>
    </location>
</feature>
<keyword evidence="13 14" id="KW-0472">Membrane</keyword>
<dbReference type="GO" id="GO:0005524">
    <property type="term" value="F:ATP binding"/>
    <property type="evidence" value="ECO:0007669"/>
    <property type="project" value="UniProtKB-KW"/>
</dbReference>
<protein>
    <recommendedName>
        <fullName evidence="3">histidine kinase</fullName>
        <ecNumber evidence="3">2.7.13.3</ecNumber>
    </recommendedName>
</protein>
<dbReference type="PANTHER" id="PTHR34220">
    <property type="entry name" value="SENSOR HISTIDINE KINASE YPDA"/>
    <property type="match status" value="1"/>
</dbReference>
<dbReference type="InterPro" id="IPR003594">
    <property type="entry name" value="HATPase_dom"/>
</dbReference>
<name>A0A329MKX7_9BACL</name>
<dbReference type="OrthoDB" id="9776552at2"/>
<keyword evidence="5" id="KW-0597">Phosphoprotein</keyword>
<comment type="catalytic activity">
    <reaction evidence="1">
        <text>ATP + protein L-histidine = ADP + protein N-phospho-L-histidine.</text>
        <dbReference type="EC" id="2.7.13.3"/>
    </reaction>
</comment>
<evidence type="ECO:0000256" key="3">
    <source>
        <dbReference type="ARBA" id="ARBA00012438"/>
    </source>
</evidence>
<evidence type="ECO:0000313" key="16">
    <source>
        <dbReference type="EMBL" id="RAV20290.1"/>
    </source>
</evidence>
<evidence type="ECO:0000256" key="9">
    <source>
        <dbReference type="ARBA" id="ARBA00022777"/>
    </source>
</evidence>
<keyword evidence="4" id="KW-1003">Cell membrane</keyword>
<comment type="subcellular location">
    <subcellularLocation>
        <location evidence="2">Cell membrane</location>
        <topology evidence="2">Multi-pass membrane protein</topology>
    </subcellularLocation>
</comment>
<dbReference type="RefSeq" id="WP_113031685.1">
    <property type="nucleotide sequence ID" value="NZ_QMFB01000008.1"/>
</dbReference>
<accession>A0A329MKX7</accession>
<dbReference type="InterPro" id="IPR029016">
    <property type="entry name" value="GAF-like_dom_sf"/>
</dbReference>
<dbReference type="Pfam" id="PF02518">
    <property type="entry name" value="HATPase_c"/>
    <property type="match status" value="1"/>
</dbReference>
<keyword evidence="7 14" id="KW-0812">Transmembrane</keyword>
<dbReference type="SUPFAM" id="SSF55874">
    <property type="entry name" value="ATPase domain of HSP90 chaperone/DNA topoisomerase II/histidine kinase"/>
    <property type="match status" value="1"/>
</dbReference>
<evidence type="ECO:0000256" key="10">
    <source>
        <dbReference type="ARBA" id="ARBA00022840"/>
    </source>
</evidence>
<dbReference type="SMART" id="SM00065">
    <property type="entry name" value="GAF"/>
    <property type="match status" value="1"/>
</dbReference>
<evidence type="ECO:0000256" key="13">
    <source>
        <dbReference type="ARBA" id="ARBA00023136"/>
    </source>
</evidence>
<dbReference type="InterPro" id="IPR011620">
    <property type="entry name" value="Sig_transdc_His_kinase_LytS_TM"/>
</dbReference>
<evidence type="ECO:0000256" key="5">
    <source>
        <dbReference type="ARBA" id="ARBA00022553"/>
    </source>
</evidence>
<evidence type="ECO:0000256" key="1">
    <source>
        <dbReference type="ARBA" id="ARBA00000085"/>
    </source>
</evidence>
<dbReference type="InterPro" id="IPR010559">
    <property type="entry name" value="Sig_transdc_His_kin_internal"/>
</dbReference>
<dbReference type="InterPro" id="IPR003018">
    <property type="entry name" value="GAF"/>
</dbReference>
<dbReference type="EC" id="2.7.13.3" evidence="3"/>
<dbReference type="Gene3D" id="3.30.450.40">
    <property type="match status" value="1"/>
</dbReference>
<keyword evidence="10" id="KW-0067">ATP-binding</keyword>
<evidence type="ECO:0000313" key="17">
    <source>
        <dbReference type="Proteomes" id="UP000250369"/>
    </source>
</evidence>
<keyword evidence="17" id="KW-1185">Reference proteome</keyword>
<dbReference type="SUPFAM" id="SSF55781">
    <property type="entry name" value="GAF domain-like"/>
    <property type="match status" value="1"/>
</dbReference>
<keyword evidence="9 16" id="KW-0418">Kinase</keyword>
<evidence type="ECO:0000256" key="7">
    <source>
        <dbReference type="ARBA" id="ARBA00022692"/>
    </source>
</evidence>